<dbReference type="InterPro" id="IPR008565">
    <property type="entry name" value="TtsA-like_GH18_dom"/>
</dbReference>
<evidence type="ECO:0000259" key="1">
    <source>
        <dbReference type="Pfam" id="PF05838"/>
    </source>
</evidence>
<keyword evidence="4" id="KW-1185">Reference proteome</keyword>
<dbReference type="Pfam" id="PF09374">
    <property type="entry name" value="PG_binding_3"/>
    <property type="match status" value="1"/>
</dbReference>
<dbReference type="InterPro" id="IPR018537">
    <property type="entry name" value="Peptidoglycan-bd_3"/>
</dbReference>
<feature type="domain" description="Peptidoglycan binding" evidence="2">
    <location>
        <begin position="121"/>
        <end position="194"/>
    </location>
</feature>
<feature type="domain" description="TtsA-like Glycoside hydrolase family 108" evidence="1">
    <location>
        <begin position="10"/>
        <end position="118"/>
    </location>
</feature>
<keyword evidence="3" id="KW-0378">Hydrolase</keyword>
<dbReference type="EMBL" id="CP117411">
    <property type="protein sequence ID" value="WCT75522.1"/>
    <property type="molecule type" value="Genomic_DNA"/>
</dbReference>
<accession>A0ABY7TS70</accession>
<gene>
    <name evidence="3" type="ORF">PQ455_01395</name>
</gene>
<dbReference type="Pfam" id="PF05838">
    <property type="entry name" value="Glyco_hydro_108"/>
    <property type="match status" value="1"/>
</dbReference>
<evidence type="ECO:0000313" key="3">
    <source>
        <dbReference type="EMBL" id="WCT75522.1"/>
    </source>
</evidence>
<evidence type="ECO:0000313" key="4">
    <source>
        <dbReference type="Proteomes" id="UP001220395"/>
    </source>
</evidence>
<reference evidence="3 4" key="1">
    <citation type="submission" date="2023-02" db="EMBL/GenBank/DDBJ databases">
        <title>Genome sequence of Sphingomonas naphthae.</title>
        <authorList>
            <person name="Kim S."/>
            <person name="Heo J."/>
            <person name="Kwon S.-W."/>
        </authorList>
    </citation>
    <scope>NUCLEOTIDE SEQUENCE [LARGE SCALE GENOMIC DNA]</scope>
    <source>
        <strain evidence="3 4">KACC 18716</strain>
    </source>
</reference>
<protein>
    <submittedName>
        <fullName evidence="3">Glycosyl hydrolase 108 family protein</fullName>
    </submittedName>
</protein>
<dbReference type="GO" id="GO:0016787">
    <property type="term" value="F:hydrolase activity"/>
    <property type="evidence" value="ECO:0007669"/>
    <property type="project" value="UniProtKB-KW"/>
</dbReference>
<sequence length="211" mass="23321">MLARDFIAGYIRAHEGGLSLHPADNGNWYDPASYRKGWKQQRNVGSLVGSKFGVTAYALNAFRGVVLEAAAMRIAIRDLTIEEAISIGVKLYYTDPGFGRLRWNRVTASIMDKGWGSGPDRAIKMMQKMIGVVQDGDIGPKTVAAYSGFLDRYGEPEAAARWADARIAFDEYLASNEGPNDPDKAFVGGWHNRTRSFLPGTRWWAAWSKAA</sequence>
<dbReference type="Gene3D" id="1.20.141.10">
    <property type="entry name" value="Chitosanase, subunit A, domain 1"/>
    <property type="match status" value="1"/>
</dbReference>
<organism evidence="3 4">
    <name type="scientific">Sphingomonas naphthae</name>
    <dbReference type="NCBI Taxonomy" id="1813468"/>
    <lineage>
        <taxon>Bacteria</taxon>
        <taxon>Pseudomonadati</taxon>
        <taxon>Pseudomonadota</taxon>
        <taxon>Alphaproteobacteria</taxon>
        <taxon>Sphingomonadales</taxon>
        <taxon>Sphingomonadaceae</taxon>
        <taxon>Sphingomonas</taxon>
    </lineage>
</organism>
<dbReference type="Proteomes" id="UP001220395">
    <property type="component" value="Chromosome"/>
</dbReference>
<dbReference type="SUPFAM" id="SSF53955">
    <property type="entry name" value="Lysozyme-like"/>
    <property type="match status" value="1"/>
</dbReference>
<evidence type="ECO:0000259" key="2">
    <source>
        <dbReference type="Pfam" id="PF09374"/>
    </source>
</evidence>
<dbReference type="RefSeq" id="WP_273691472.1">
    <property type="nucleotide sequence ID" value="NZ_CP117411.1"/>
</dbReference>
<name>A0ABY7TS70_9SPHN</name>
<dbReference type="InterPro" id="IPR023346">
    <property type="entry name" value="Lysozyme-like_dom_sf"/>
</dbReference>
<proteinExistence type="predicted"/>